<comment type="subunit">
    <text evidence="9">The Tat system comprises two distinct complexes: a TatABC complex, containing multiple copies of TatA, TatB and TatC subunits, and a separate TatA complex, containing only TatA subunits. Substrates initially bind to the TatABC complex, which probably triggers association of the separate TatA complex to form the active translocon.</text>
</comment>
<evidence type="ECO:0000256" key="5">
    <source>
        <dbReference type="ARBA" id="ARBA00022927"/>
    </source>
</evidence>
<keyword evidence="12" id="KW-1185">Reference proteome</keyword>
<gene>
    <name evidence="9" type="primary">tatB</name>
    <name evidence="11" type="ORF">CWE13_08030</name>
</gene>
<dbReference type="OrthoDB" id="9816005at2"/>
<evidence type="ECO:0000256" key="1">
    <source>
        <dbReference type="ARBA" id="ARBA00004167"/>
    </source>
</evidence>
<dbReference type="GO" id="GO:0043953">
    <property type="term" value="P:protein transport by the Tat complex"/>
    <property type="evidence" value="ECO:0007669"/>
    <property type="project" value="UniProtKB-UniRule"/>
</dbReference>
<keyword evidence="2 9" id="KW-0813">Transport</keyword>
<keyword evidence="3 9" id="KW-1003">Cell membrane</keyword>
<dbReference type="AlphaFoldDB" id="A0A432WSQ4"/>
<keyword evidence="8 9" id="KW-0472">Membrane</keyword>
<evidence type="ECO:0000256" key="3">
    <source>
        <dbReference type="ARBA" id="ARBA00022475"/>
    </source>
</evidence>
<feature type="region of interest" description="Disordered" evidence="10">
    <location>
        <begin position="111"/>
        <end position="161"/>
    </location>
</feature>
<comment type="subcellular location">
    <subcellularLocation>
        <location evidence="9">Cell membrane</location>
        <topology evidence="9">Single-pass membrane protein</topology>
    </subcellularLocation>
    <subcellularLocation>
        <location evidence="1">Membrane</location>
        <topology evidence="1">Single-pass membrane protein</topology>
    </subcellularLocation>
</comment>
<evidence type="ECO:0000256" key="10">
    <source>
        <dbReference type="SAM" id="MobiDB-lite"/>
    </source>
</evidence>
<dbReference type="Pfam" id="PF02416">
    <property type="entry name" value="TatA_B_E"/>
    <property type="match status" value="1"/>
</dbReference>
<evidence type="ECO:0000256" key="8">
    <source>
        <dbReference type="ARBA" id="ARBA00023136"/>
    </source>
</evidence>
<dbReference type="HAMAP" id="MF_00237">
    <property type="entry name" value="TatB"/>
    <property type="match status" value="1"/>
</dbReference>
<feature type="compositionally biased region" description="Basic and acidic residues" evidence="10">
    <location>
        <begin position="65"/>
        <end position="87"/>
    </location>
</feature>
<evidence type="ECO:0000256" key="7">
    <source>
        <dbReference type="ARBA" id="ARBA00023010"/>
    </source>
</evidence>
<evidence type="ECO:0000313" key="11">
    <source>
        <dbReference type="EMBL" id="RUO36789.1"/>
    </source>
</evidence>
<reference evidence="12" key="1">
    <citation type="journal article" date="2018" name="Front. Microbiol.">
        <title>Genome-Based Analysis Reveals the Taxonomy and Diversity of the Family Idiomarinaceae.</title>
        <authorList>
            <person name="Liu Y."/>
            <person name="Lai Q."/>
            <person name="Shao Z."/>
        </authorList>
    </citation>
    <scope>NUCLEOTIDE SEQUENCE [LARGE SCALE GENOMIC DNA]</scope>
    <source>
        <strain evidence="12">AIS</strain>
    </source>
</reference>
<dbReference type="NCBIfam" id="TIGR01410">
    <property type="entry name" value="tatB"/>
    <property type="match status" value="1"/>
</dbReference>
<protein>
    <recommendedName>
        <fullName evidence="9">Sec-independent protein translocase protein TatB</fullName>
    </recommendedName>
</protein>
<feature type="region of interest" description="Disordered" evidence="10">
    <location>
        <begin position="65"/>
        <end position="94"/>
    </location>
</feature>
<dbReference type="Proteomes" id="UP000286934">
    <property type="component" value="Unassembled WGS sequence"/>
</dbReference>
<name>A0A432WSQ4_9GAMM</name>
<dbReference type="PANTHER" id="PTHR33162:SF1">
    <property type="entry name" value="SEC-INDEPENDENT PROTEIN TRANSLOCASE PROTEIN TATA, CHLOROPLASTIC"/>
    <property type="match status" value="1"/>
</dbReference>
<dbReference type="InterPro" id="IPR003369">
    <property type="entry name" value="TatA/B/E"/>
</dbReference>
<dbReference type="EMBL" id="PIPP01000003">
    <property type="protein sequence ID" value="RUO36789.1"/>
    <property type="molecule type" value="Genomic_DNA"/>
</dbReference>
<comment type="similarity">
    <text evidence="9">Belongs to the TatB family.</text>
</comment>
<accession>A0A432WSQ4</accession>
<keyword evidence="7 9" id="KW-0811">Translocation</keyword>
<proteinExistence type="inferred from homology"/>
<keyword evidence="5 9" id="KW-0653">Protein transport</keyword>
<sequence length="161" mass="17654">MFDIGFWELLLIAAIGLFVLGPERLPGAIRSVQRGYAKIKAFGSKMEAELNHELRVKELHEHLKQIESSADMEKLSPELKRSMKELEDAAASVRSPYAAKDMDTAVAELEKEKKNALEENAAEQHAAAKTSNDTSSISPADVQNTENTDVEGSKPSSKGDK</sequence>
<comment type="function">
    <text evidence="9">Part of the twin-arginine translocation (Tat) system that transports large folded proteins containing a characteristic twin-arginine motif in their signal peptide across membranes. Together with TatC, TatB is part of a receptor directly interacting with Tat signal peptides. TatB may form an oligomeric binding site that transiently accommodates folded Tat precursor proteins before their translocation.</text>
</comment>
<keyword evidence="4 9" id="KW-0812">Transmembrane</keyword>
<evidence type="ECO:0000256" key="4">
    <source>
        <dbReference type="ARBA" id="ARBA00022692"/>
    </source>
</evidence>
<comment type="caution">
    <text evidence="11">The sequence shown here is derived from an EMBL/GenBank/DDBJ whole genome shotgun (WGS) entry which is preliminary data.</text>
</comment>
<dbReference type="RefSeq" id="WP_126807545.1">
    <property type="nucleotide sequence ID" value="NZ_PIPP01000003.1"/>
</dbReference>
<feature type="compositionally biased region" description="Polar residues" evidence="10">
    <location>
        <begin position="129"/>
        <end position="147"/>
    </location>
</feature>
<dbReference type="InterPro" id="IPR018448">
    <property type="entry name" value="TatB"/>
</dbReference>
<dbReference type="GO" id="GO:0033281">
    <property type="term" value="C:TAT protein transport complex"/>
    <property type="evidence" value="ECO:0007669"/>
    <property type="project" value="UniProtKB-UniRule"/>
</dbReference>
<dbReference type="GO" id="GO:0008320">
    <property type="term" value="F:protein transmembrane transporter activity"/>
    <property type="evidence" value="ECO:0007669"/>
    <property type="project" value="UniProtKB-UniRule"/>
</dbReference>
<evidence type="ECO:0000256" key="9">
    <source>
        <dbReference type="HAMAP-Rule" id="MF_00237"/>
    </source>
</evidence>
<keyword evidence="6 9" id="KW-1133">Transmembrane helix</keyword>
<evidence type="ECO:0000256" key="6">
    <source>
        <dbReference type="ARBA" id="ARBA00022989"/>
    </source>
</evidence>
<evidence type="ECO:0000313" key="12">
    <source>
        <dbReference type="Proteomes" id="UP000286934"/>
    </source>
</evidence>
<dbReference type="PRINTS" id="PR01506">
    <property type="entry name" value="TATBPROTEIN"/>
</dbReference>
<evidence type="ECO:0000256" key="2">
    <source>
        <dbReference type="ARBA" id="ARBA00022448"/>
    </source>
</evidence>
<dbReference type="Gene3D" id="1.20.5.3310">
    <property type="match status" value="1"/>
</dbReference>
<dbReference type="PANTHER" id="PTHR33162">
    <property type="entry name" value="SEC-INDEPENDENT PROTEIN TRANSLOCASE PROTEIN TATA, CHLOROPLASTIC"/>
    <property type="match status" value="1"/>
</dbReference>
<organism evidence="11 12">
    <name type="scientific">Aliidiomarina shirensis</name>
    <dbReference type="NCBI Taxonomy" id="1048642"/>
    <lineage>
        <taxon>Bacteria</taxon>
        <taxon>Pseudomonadati</taxon>
        <taxon>Pseudomonadota</taxon>
        <taxon>Gammaproteobacteria</taxon>
        <taxon>Alteromonadales</taxon>
        <taxon>Idiomarinaceae</taxon>
        <taxon>Aliidiomarina</taxon>
    </lineage>
</organism>